<dbReference type="Gene3D" id="3.30.300.30">
    <property type="match status" value="1"/>
</dbReference>
<dbReference type="AlphaFoldDB" id="A0A917EPP8"/>
<keyword evidence="4" id="KW-1185">Reference proteome</keyword>
<feature type="domain" description="AMP-binding enzyme C-terminal" evidence="2">
    <location>
        <begin position="459"/>
        <end position="534"/>
    </location>
</feature>
<evidence type="ECO:0000259" key="1">
    <source>
        <dbReference type="Pfam" id="PF00501"/>
    </source>
</evidence>
<dbReference type="InterPro" id="IPR000873">
    <property type="entry name" value="AMP-dep_synth/lig_dom"/>
</dbReference>
<organism evidence="3 4">
    <name type="scientific">Nesterenkonia cremea</name>
    <dbReference type="NCBI Taxonomy" id="1882340"/>
    <lineage>
        <taxon>Bacteria</taxon>
        <taxon>Bacillati</taxon>
        <taxon>Actinomycetota</taxon>
        <taxon>Actinomycetes</taxon>
        <taxon>Micrococcales</taxon>
        <taxon>Micrococcaceae</taxon>
        <taxon>Nesterenkonia</taxon>
    </lineage>
</organism>
<evidence type="ECO:0000313" key="4">
    <source>
        <dbReference type="Proteomes" id="UP000633136"/>
    </source>
</evidence>
<dbReference type="InterPro" id="IPR042099">
    <property type="entry name" value="ANL_N_sf"/>
</dbReference>
<dbReference type="SUPFAM" id="SSF56801">
    <property type="entry name" value="Acetyl-CoA synthetase-like"/>
    <property type="match status" value="1"/>
</dbReference>
<comment type="caution">
    <text evidence="3">The sequence shown here is derived from an EMBL/GenBank/DDBJ whole genome shotgun (WGS) entry which is preliminary data.</text>
</comment>
<name>A0A917EPP8_9MICC</name>
<proteinExistence type="predicted"/>
<dbReference type="PANTHER" id="PTHR43767">
    <property type="entry name" value="LONG-CHAIN-FATTY-ACID--COA LIGASE"/>
    <property type="match status" value="1"/>
</dbReference>
<dbReference type="InterPro" id="IPR050237">
    <property type="entry name" value="ATP-dep_AMP-bd_enzyme"/>
</dbReference>
<reference evidence="3" key="1">
    <citation type="journal article" date="2014" name="Int. J. Syst. Evol. Microbiol.">
        <title>Complete genome sequence of Corynebacterium casei LMG S-19264T (=DSM 44701T), isolated from a smear-ripened cheese.</title>
        <authorList>
            <consortium name="US DOE Joint Genome Institute (JGI-PGF)"/>
            <person name="Walter F."/>
            <person name="Albersmeier A."/>
            <person name="Kalinowski J."/>
            <person name="Ruckert C."/>
        </authorList>
    </citation>
    <scope>NUCLEOTIDE SEQUENCE</scope>
    <source>
        <strain evidence="3">CGMCC 1.15388</strain>
    </source>
</reference>
<dbReference type="RefSeq" id="WP_188682887.1">
    <property type="nucleotide sequence ID" value="NZ_BMIS01000002.1"/>
</dbReference>
<dbReference type="PROSITE" id="PS00455">
    <property type="entry name" value="AMP_BINDING"/>
    <property type="match status" value="1"/>
</dbReference>
<dbReference type="EMBL" id="BMIS01000002">
    <property type="protein sequence ID" value="GGE63372.1"/>
    <property type="molecule type" value="Genomic_DNA"/>
</dbReference>
<dbReference type="Pfam" id="PF00501">
    <property type="entry name" value="AMP-binding"/>
    <property type="match status" value="1"/>
</dbReference>
<feature type="domain" description="AMP-dependent synthetase/ligase" evidence="1">
    <location>
        <begin position="10"/>
        <end position="404"/>
    </location>
</feature>
<accession>A0A917EPP8</accession>
<evidence type="ECO:0000259" key="2">
    <source>
        <dbReference type="Pfam" id="PF13193"/>
    </source>
</evidence>
<dbReference type="PANTHER" id="PTHR43767:SF1">
    <property type="entry name" value="NONRIBOSOMAL PEPTIDE SYNTHASE PES1 (EUROFUNG)-RELATED"/>
    <property type="match status" value="1"/>
</dbReference>
<gene>
    <name evidence="3" type="ORF">GCM10011401_08070</name>
</gene>
<reference evidence="3" key="2">
    <citation type="submission" date="2020-09" db="EMBL/GenBank/DDBJ databases">
        <authorList>
            <person name="Sun Q."/>
            <person name="Zhou Y."/>
        </authorList>
    </citation>
    <scope>NUCLEOTIDE SEQUENCE</scope>
    <source>
        <strain evidence="3">CGMCC 1.15388</strain>
    </source>
</reference>
<dbReference type="Pfam" id="PF13193">
    <property type="entry name" value="AMP-binding_C"/>
    <property type="match status" value="1"/>
</dbReference>
<protein>
    <submittedName>
        <fullName evidence="3">Fatty-acid-CoA ligase FadD</fullName>
    </submittedName>
</protein>
<dbReference type="GO" id="GO:0016878">
    <property type="term" value="F:acid-thiol ligase activity"/>
    <property type="evidence" value="ECO:0007669"/>
    <property type="project" value="UniProtKB-ARBA"/>
</dbReference>
<keyword evidence="3" id="KW-0436">Ligase</keyword>
<dbReference type="Gene3D" id="3.40.50.12780">
    <property type="entry name" value="N-terminal domain of ligase-like"/>
    <property type="match status" value="1"/>
</dbReference>
<evidence type="ECO:0000313" key="3">
    <source>
        <dbReference type="EMBL" id="GGE63372.1"/>
    </source>
</evidence>
<dbReference type="Proteomes" id="UP000633136">
    <property type="component" value="Unassembled WGS sequence"/>
</dbReference>
<dbReference type="InterPro" id="IPR020845">
    <property type="entry name" value="AMP-binding_CS"/>
</dbReference>
<dbReference type="InterPro" id="IPR025110">
    <property type="entry name" value="AMP-bd_C"/>
</dbReference>
<dbReference type="InterPro" id="IPR045851">
    <property type="entry name" value="AMP-bd_C_sf"/>
</dbReference>
<sequence>MFENHANLWQEIARQSPERTALVAGERRFSYGAFDEAAGRAAAYLQGRGVGGGDVVAFYLHNTAEFLILFYACLKLEAIPAPMNYRYRAAEVVELAEISTPKALIYRSSVRAEARAAQEQVLQSMPEQAPEVWVEVDDSAWTSPAEQPAETAGPASAVPVEELLSFEQVLEHRTVDRDAELYIFTGGTTGRPKAVVWSLGGLMDIQVTSTYTPLGITPPESLQEAVGIATDPDTPHVVTLPLAPFIHATALFMSGNTLTVGGTVVVNPNPSLDAAAAAELTLAEGVTELIVAGDAVAQPVSEALAAHPGREGLRLNAVMSSGMRFSDETKARLHGLGEVTIIDVLASTEGGPFAMGITRSEDDLPARFKLAAEAVVLDEKDREVQQTPGSTGILAFRGALPKGYLNEPEKSRETYPVISGKRHVKPGDYVQVDEGGYIEFLGRGSAVINTGGEKVYPAEVEEALLTHQAVHDAVVFGLPDQRLGERVSAVVAVDDSEALSPEELQSWVAQQLAGYKKPRSIAIRQQLERTPAGKLNMRRVKEVARSADADQQTVAP</sequence>